<reference evidence="2 3" key="1">
    <citation type="submission" date="2021-03" db="EMBL/GenBank/DDBJ databases">
        <title>Sequencing the genomes of 1000 actinobacteria strains.</title>
        <authorList>
            <person name="Klenk H.-P."/>
        </authorList>
    </citation>
    <scope>NUCLEOTIDE SEQUENCE [LARGE SCALE GENOMIC DNA]</scope>
    <source>
        <strain evidence="2 3">DSM 14566</strain>
    </source>
</reference>
<dbReference type="InterPro" id="IPR045792">
    <property type="entry name" value="DUF6036"/>
</dbReference>
<comment type="caution">
    <text evidence="2">The sequence shown here is derived from an EMBL/GenBank/DDBJ whole genome shotgun (WGS) entry which is preliminary data.</text>
</comment>
<proteinExistence type="predicted"/>
<gene>
    <name evidence="2" type="ORF">JOF43_003075</name>
</gene>
<evidence type="ECO:0000313" key="3">
    <source>
        <dbReference type="Proteomes" id="UP001519290"/>
    </source>
</evidence>
<keyword evidence="3" id="KW-1185">Reference proteome</keyword>
<feature type="domain" description="DUF6036" evidence="1">
    <location>
        <begin position="6"/>
        <end position="72"/>
    </location>
</feature>
<name>A0ABS4X3Y6_9MICO</name>
<protein>
    <recommendedName>
        <fullName evidence="1">DUF6036 domain-containing protein</fullName>
    </recommendedName>
</protein>
<evidence type="ECO:0000259" key="1">
    <source>
        <dbReference type="Pfam" id="PF19502"/>
    </source>
</evidence>
<accession>A0ABS4X3Y6</accession>
<evidence type="ECO:0000313" key="2">
    <source>
        <dbReference type="EMBL" id="MBP2383086.1"/>
    </source>
</evidence>
<dbReference type="Pfam" id="PF19502">
    <property type="entry name" value="DUF6036"/>
    <property type="match status" value="1"/>
</dbReference>
<dbReference type="EMBL" id="JAGIOD010000002">
    <property type="protein sequence ID" value="MBP2383086.1"/>
    <property type="molecule type" value="Genomic_DNA"/>
</dbReference>
<dbReference type="RefSeq" id="WP_209903672.1">
    <property type="nucleotide sequence ID" value="NZ_BAAAJW010000005.1"/>
</dbReference>
<sequence>MHIDTAIYLPKGWRDRLISWPLRSSEPADPRFLDPYDLAISKLGVAREKDVEFVAALISQDLLVLDVLQERVALLPDEHAEVRRRVTSFLRSCRHW</sequence>
<dbReference type="Proteomes" id="UP001519290">
    <property type="component" value="Unassembled WGS sequence"/>
</dbReference>
<organism evidence="2 3">
    <name type="scientific">Brachybacterium sacelli</name>
    <dbReference type="NCBI Taxonomy" id="173364"/>
    <lineage>
        <taxon>Bacteria</taxon>
        <taxon>Bacillati</taxon>
        <taxon>Actinomycetota</taxon>
        <taxon>Actinomycetes</taxon>
        <taxon>Micrococcales</taxon>
        <taxon>Dermabacteraceae</taxon>
        <taxon>Brachybacterium</taxon>
    </lineage>
</organism>